<dbReference type="Pfam" id="PF00067">
    <property type="entry name" value="p450"/>
    <property type="match status" value="1"/>
</dbReference>
<gene>
    <name evidence="3" type="ORF">GCM10022215_14480</name>
</gene>
<comment type="caution">
    <text evidence="3">The sequence shown here is derived from an EMBL/GenBank/DDBJ whole genome shotgun (WGS) entry which is preliminary data.</text>
</comment>
<keyword evidence="2" id="KW-0408">Iron</keyword>
<evidence type="ECO:0000256" key="2">
    <source>
        <dbReference type="RuleBase" id="RU000461"/>
    </source>
</evidence>
<proteinExistence type="inferred from homology"/>
<dbReference type="PRINTS" id="PR00359">
    <property type="entry name" value="BP450"/>
</dbReference>
<dbReference type="PANTHER" id="PTHR46696:SF4">
    <property type="entry name" value="BIOTIN BIOSYNTHESIS CYTOCHROME P450"/>
    <property type="match status" value="1"/>
</dbReference>
<evidence type="ECO:0000313" key="4">
    <source>
        <dbReference type="Proteomes" id="UP001501495"/>
    </source>
</evidence>
<dbReference type="InterPro" id="IPR017972">
    <property type="entry name" value="Cyt_P450_CS"/>
</dbReference>
<dbReference type="CDD" id="cd11033">
    <property type="entry name" value="CYP142-like"/>
    <property type="match status" value="1"/>
</dbReference>
<keyword evidence="2" id="KW-0560">Oxidoreductase</keyword>
<dbReference type="EMBL" id="BAAAZH010000011">
    <property type="protein sequence ID" value="GAA4115548.1"/>
    <property type="molecule type" value="Genomic_DNA"/>
</dbReference>
<keyword evidence="2" id="KW-0503">Monooxygenase</keyword>
<keyword evidence="2" id="KW-0349">Heme</keyword>
<protein>
    <submittedName>
        <fullName evidence="3">Cytochrome P450</fullName>
    </submittedName>
</protein>
<dbReference type="InterPro" id="IPR002397">
    <property type="entry name" value="Cyt_P450_B"/>
</dbReference>
<dbReference type="Gene3D" id="1.10.630.10">
    <property type="entry name" value="Cytochrome P450"/>
    <property type="match status" value="1"/>
</dbReference>
<dbReference type="InterPro" id="IPR001128">
    <property type="entry name" value="Cyt_P450"/>
</dbReference>
<dbReference type="InterPro" id="IPR036396">
    <property type="entry name" value="Cyt_P450_sf"/>
</dbReference>
<dbReference type="PROSITE" id="PS00086">
    <property type="entry name" value="CYTOCHROME_P450"/>
    <property type="match status" value="1"/>
</dbReference>
<accession>A0ABP7XGN2</accession>
<comment type="similarity">
    <text evidence="1 2">Belongs to the cytochrome P450 family.</text>
</comment>
<reference evidence="4" key="1">
    <citation type="journal article" date="2019" name="Int. J. Syst. Evol. Microbiol.">
        <title>The Global Catalogue of Microorganisms (GCM) 10K type strain sequencing project: providing services to taxonomists for standard genome sequencing and annotation.</title>
        <authorList>
            <consortium name="The Broad Institute Genomics Platform"/>
            <consortium name="The Broad Institute Genome Sequencing Center for Infectious Disease"/>
            <person name="Wu L."/>
            <person name="Ma J."/>
        </authorList>
    </citation>
    <scope>NUCLEOTIDE SEQUENCE [LARGE SCALE GENOMIC DNA]</scope>
    <source>
        <strain evidence="4">JCM 16703</strain>
    </source>
</reference>
<evidence type="ECO:0000256" key="1">
    <source>
        <dbReference type="ARBA" id="ARBA00010617"/>
    </source>
</evidence>
<keyword evidence="2" id="KW-0479">Metal-binding</keyword>
<evidence type="ECO:0000313" key="3">
    <source>
        <dbReference type="EMBL" id="GAA4115548.1"/>
    </source>
</evidence>
<name>A0ABP7XGN2_9ACTN</name>
<sequence>MTLTPAAGGTAGASLGLADIDVVSNAVYADDVPFEQFARLRREAPVFRQRIPDPALVDEAWVISTQEFIRQVSLDTDSFSSNANGVRLDAQRVKEGLKVQRGNFIMLDEPDHKQQRGRVSKGFTPRTVRTFEAAFRTLAADIVTQALSGEREFDVVDRLAIHVPISAICTLLGVPEEYRGKVLEWSNAIVGMNDPESGGSREAAGAAVMEVARLALELSEAKRANPADDLLSQLANLPAEERLDDDELTGFVLLLLVAGNESTRNTTTLGIEAFAHHPDQLDWLAEDPESRMAGAVDEIIRWASPLTYMARTAVTDVEVGGQLIRAGDRVAMFYCSANRDEAVFDDPHAFRLDRENAYQHLAFGVGSHSCMGSSLARVELAAVMSEFVARVARVEIAGDVQRLQSSWVRGVKRLPIRVTLR</sequence>
<organism evidence="3 4">
    <name type="scientific">Nocardioides fonticola</name>
    <dbReference type="NCBI Taxonomy" id="450363"/>
    <lineage>
        <taxon>Bacteria</taxon>
        <taxon>Bacillati</taxon>
        <taxon>Actinomycetota</taxon>
        <taxon>Actinomycetes</taxon>
        <taxon>Propionibacteriales</taxon>
        <taxon>Nocardioidaceae</taxon>
        <taxon>Nocardioides</taxon>
    </lineage>
</organism>
<dbReference type="SUPFAM" id="SSF48264">
    <property type="entry name" value="Cytochrome P450"/>
    <property type="match status" value="1"/>
</dbReference>
<dbReference type="PANTHER" id="PTHR46696">
    <property type="entry name" value="P450, PUTATIVE (EUROFUNG)-RELATED"/>
    <property type="match status" value="1"/>
</dbReference>
<keyword evidence="4" id="KW-1185">Reference proteome</keyword>
<dbReference type="RefSeq" id="WP_344732624.1">
    <property type="nucleotide sequence ID" value="NZ_BAAAZH010000011.1"/>
</dbReference>
<dbReference type="Proteomes" id="UP001501495">
    <property type="component" value="Unassembled WGS sequence"/>
</dbReference>